<dbReference type="KEGG" id="vck:PG915_08925"/>
<dbReference type="RefSeq" id="WP_353496205.1">
    <property type="nucleotide sequence ID" value="NZ_CP115920.1"/>
</dbReference>
<feature type="chain" id="PRO_5044020539" evidence="1">
    <location>
        <begin position="18"/>
        <end position="59"/>
    </location>
</feature>
<accession>A0AAU8BEP2</accession>
<feature type="signal peptide" evidence="1">
    <location>
        <begin position="1"/>
        <end position="17"/>
    </location>
</feature>
<proteinExistence type="predicted"/>
<evidence type="ECO:0000256" key="1">
    <source>
        <dbReference type="SAM" id="SignalP"/>
    </source>
</evidence>
<name>A0AAU8BEP2_9VIBR</name>
<dbReference type="AlphaFoldDB" id="A0AAU8BEP2"/>
<evidence type="ECO:0000313" key="2">
    <source>
        <dbReference type="EMBL" id="XCD14731.1"/>
    </source>
</evidence>
<reference evidence="2" key="1">
    <citation type="submission" date="2023-01" db="EMBL/GenBank/DDBJ databases">
        <title>Vibrio sp. CB1-14 genome sequencing.</title>
        <authorList>
            <person name="Otstavnykh N."/>
            <person name="Isaeva M."/>
            <person name="Meleshko D."/>
        </authorList>
    </citation>
    <scope>NUCLEOTIDE SEQUENCE</scope>
    <source>
        <strain evidence="2">CB1-14</strain>
    </source>
</reference>
<keyword evidence="1" id="KW-0732">Signal</keyword>
<organism evidence="2">
    <name type="scientific">Vibrio chaetopteri</name>
    <dbReference type="NCBI Taxonomy" id="3016528"/>
    <lineage>
        <taxon>Bacteria</taxon>
        <taxon>Pseudomonadati</taxon>
        <taxon>Pseudomonadota</taxon>
        <taxon>Gammaproteobacteria</taxon>
        <taxon>Vibrionales</taxon>
        <taxon>Vibrionaceae</taxon>
        <taxon>Vibrio</taxon>
    </lineage>
</organism>
<protein>
    <submittedName>
        <fullName evidence="2">Uncharacterized protein</fullName>
    </submittedName>
</protein>
<dbReference type="EMBL" id="CP115920">
    <property type="protein sequence ID" value="XCD14731.1"/>
    <property type="molecule type" value="Genomic_DNA"/>
</dbReference>
<gene>
    <name evidence="2" type="ORF">PG915_08925</name>
</gene>
<sequence length="59" mass="6502">MKWFYILALTISSTAFAGGNTGGTPTVPCWVNGDYQGNMLITKCWDMGGLPNRKRSMEN</sequence>